<dbReference type="SUPFAM" id="SSF50249">
    <property type="entry name" value="Nucleic acid-binding proteins"/>
    <property type="match status" value="2"/>
</dbReference>
<dbReference type="InterPro" id="IPR013185">
    <property type="entry name" value="Transl_elong_KOW-like"/>
</dbReference>
<dbReference type="EMBL" id="JANBQF010000025">
    <property type="protein sequence ID" value="KAJ2007492.1"/>
    <property type="molecule type" value="Genomic_DNA"/>
</dbReference>
<dbReference type="Pfam" id="PF09285">
    <property type="entry name" value="Elong-fact-P_C"/>
    <property type="match status" value="1"/>
</dbReference>
<dbReference type="GO" id="GO:0003746">
    <property type="term" value="F:translation elongation factor activity"/>
    <property type="evidence" value="ECO:0007669"/>
    <property type="project" value="InterPro"/>
</dbReference>
<dbReference type="GO" id="GO:0005737">
    <property type="term" value="C:cytoplasm"/>
    <property type="evidence" value="ECO:0007669"/>
    <property type="project" value="InterPro"/>
</dbReference>
<dbReference type="InterPro" id="IPR012340">
    <property type="entry name" value="NA-bd_OB-fold"/>
</dbReference>
<comment type="caution">
    <text evidence="4">The sequence shown here is derived from an EMBL/GenBank/DDBJ whole genome shotgun (WGS) entry which is preliminary data.</text>
</comment>
<protein>
    <recommendedName>
        <fullName evidence="6">Elongation factor P</fullName>
    </recommendedName>
</protein>
<name>A0A9W8BI28_9FUNG</name>
<comment type="similarity">
    <text evidence="1">Belongs to the elongation factor P family.</text>
</comment>
<dbReference type="PIRSF" id="PIRSF005901">
    <property type="entry name" value="EF-P"/>
    <property type="match status" value="1"/>
</dbReference>
<dbReference type="InterPro" id="IPR001059">
    <property type="entry name" value="Transl_elong_P/YeiP_cen"/>
</dbReference>
<dbReference type="Gene3D" id="2.40.50.140">
    <property type="entry name" value="Nucleic acid-binding proteins"/>
    <property type="match status" value="2"/>
</dbReference>
<reference evidence="4" key="1">
    <citation type="submission" date="2022-07" db="EMBL/GenBank/DDBJ databases">
        <title>Phylogenomic reconstructions and comparative analyses of Kickxellomycotina fungi.</title>
        <authorList>
            <person name="Reynolds N.K."/>
            <person name="Stajich J.E."/>
            <person name="Barry K."/>
            <person name="Grigoriev I.V."/>
            <person name="Crous P."/>
            <person name="Smith M.E."/>
        </authorList>
    </citation>
    <scope>NUCLEOTIDE SEQUENCE</scope>
    <source>
        <strain evidence="4">IMI 214461</strain>
    </source>
</reference>
<proteinExistence type="inferred from homology"/>
<sequence length="218" mass="24143">MIRSVFSGRFAGLCAAHAAAPRAAARRWYQISPSAARLGMVIDLNGGPHILVNKDHGGTGRGQAVIKLTFKHATSGAKLQERFRGNDSLEVMLLVQKEYQFLYSDEDKVHLMDMTTYEELSMPLDSFEGDKDKLALLEDGMRITVQTLEPEPGPISWRLPARHAYKVKSVEVRIAKEKGATFQPATLENNARVMVPDFVKPGESITVDLDKGEYVGRA</sequence>
<evidence type="ECO:0000256" key="1">
    <source>
        <dbReference type="ARBA" id="ARBA00009479"/>
    </source>
</evidence>
<dbReference type="InterPro" id="IPR015365">
    <property type="entry name" value="Elong-fact-P_C"/>
</dbReference>
<evidence type="ECO:0000313" key="5">
    <source>
        <dbReference type="Proteomes" id="UP001150907"/>
    </source>
</evidence>
<dbReference type="InterPro" id="IPR020599">
    <property type="entry name" value="Transl_elong_fac_P/YeiP"/>
</dbReference>
<accession>A0A9W8BI28</accession>
<evidence type="ECO:0000259" key="3">
    <source>
        <dbReference type="SMART" id="SM01185"/>
    </source>
</evidence>
<evidence type="ECO:0000259" key="2">
    <source>
        <dbReference type="SMART" id="SM00841"/>
    </source>
</evidence>
<dbReference type="Pfam" id="PF08207">
    <property type="entry name" value="EFP_N"/>
    <property type="match status" value="1"/>
</dbReference>
<dbReference type="InterPro" id="IPR014722">
    <property type="entry name" value="Rib_uL2_dom2"/>
</dbReference>
<dbReference type="AlphaFoldDB" id="A0A9W8BI28"/>
<dbReference type="SUPFAM" id="SSF50104">
    <property type="entry name" value="Translation proteins SH3-like domain"/>
    <property type="match status" value="1"/>
</dbReference>
<dbReference type="Pfam" id="PF01132">
    <property type="entry name" value="EFP"/>
    <property type="match status" value="1"/>
</dbReference>
<feature type="domain" description="Elongation factor P C-terminal" evidence="2">
    <location>
        <begin position="170"/>
        <end position="217"/>
    </location>
</feature>
<organism evidence="4 5">
    <name type="scientific">Coemansia thaxteri</name>
    <dbReference type="NCBI Taxonomy" id="2663907"/>
    <lineage>
        <taxon>Eukaryota</taxon>
        <taxon>Fungi</taxon>
        <taxon>Fungi incertae sedis</taxon>
        <taxon>Zoopagomycota</taxon>
        <taxon>Kickxellomycotina</taxon>
        <taxon>Kickxellomycetes</taxon>
        <taxon>Kickxellales</taxon>
        <taxon>Kickxellaceae</taxon>
        <taxon>Coemansia</taxon>
    </lineage>
</organism>
<evidence type="ECO:0008006" key="6">
    <source>
        <dbReference type="Google" id="ProtNLM"/>
    </source>
</evidence>
<dbReference type="SMART" id="SM01185">
    <property type="entry name" value="EFP"/>
    <property type="match status" value="1"/>
</dbReference>
<dbReference type="Proteomes" id="UP001150907">
    <property type="component" value="Unassembled WGS sequence"/>
</dbReference>
<feature type="domain" description="Translation elongation factor P/YeiP central" evidence="3">
    <location>
        <begin position="96"/>
        <end position="153"/>
    </location>
</feature>
<dbReference type="Gene3D" id="2.30.30.30">
    <property type="match status" value="1"/>
</dbReference>
<dbReference type="SMART" id="SM00841">
    <property type="entry name" value="Elong-fact-P_C"/>
    <property type="match status" value="1"/>
</dbReference>
<evidence type="ECO:0000313" key="4">
    <source>
        <dbReference type="EMBL" id="KAJ2007492.1"/>
    </source>
</evidence>
<dbReference type="PANTHER" id="PTHR30053:SF14">
    <property type="entry name" value="TRANSLATION ELONGATION FACTOR KOW-LIKE DOMAIN-CONTAINING PROTEIN"/>
    <property type="match status" value="1"/>
</dbReference>
<dbReference type="PANTHER" id="PTHR30053">
    <property type="entry name" value="ELONGATION FACTOR P"/>
    <property type="match status" value="1"/>
</dbReference>
<dbReference type="OrthoDB" id="7025426at2759"/>
<dbReference type="InterPro" id="IPR008991">
    <property type="entry name" value="Translation_prot_SH3-like_sf"/>
</dbReference>
<gene>
    <name evidence="4" type="ORF">H4R26_000754</name>
</gene>
<keyword evidence="5" id="KW-1185">Reference proteome</keyword>
<dbReference type="GO" id="GO:0043043">
    <property type="term" value="P:peptide biosynthetic process"/>
    <property type="evidence" value="ECO:0007669"/>
    <property type="project" value="InterPro"/>
</dbReference>